<protein>
    <submittedName>
        <fullName evidence="2">IS110 family transposase</fullName>
    </submittedName>
</protein>
<dbReference type="InterPro" id="IPR003346">
    <property type="entry name" value="Transposase_20"/>
</dbReference>
<proteinExistence type="predicted"/>
<dbReference type="Proteomes" id="UP000247586">
    <property type="component" value="Chromosome"/>
</dbReference>
<dbReference type="PANTHER" id="PTHR33055:SF13">
    <property type="entry name" value="TRANSPOSASE"/>
    <property type="match status" value="1"/>
</dbReference>
<dbReference type="InterPro" id="IPR047650">
    <property type="entry name" value="Transpos_IS110"/>
</dbReference>
<evidence type="ECO:0000259" key="1">
    <source>
        <dbReference type="Pfam" id="PF02371"/>
    </source>
</evidence>
<dbReference type="KEGG" id="mhk:DFR87_02295"/>
<dbReference type="GO" id="GO:0006313">
    <property type="term" value="P:DNA transposition"/>
    <property type="evidence" value="ECO:0007669"/>
    <property type="project" value="InterPro"/>
</dbReference>
<evidence type="ECO:0000313" key="2">
    <source>
        <dbReference type="EMBL" id="AWR98711.1"/>
    </source>
</evidence>
<accession>A0A2U9IRN2</accession>
<reference evidence="3" key="2">
    <citation type="submission" date="2020-03" db="EMBL/GenBank/DDBJ databases">
        <title>Complete Genome Sequences of Extremely Thermoacidophilic, Metal-Mobilizing Type-Strain Members of the Archaeal Family Sulfolobaceae: Acidianus brierleyi DSM-1651T, Acidianus sulfidivorans DSM-18786T, Metallosphaera hakonensis DSM-7519T, and Metallosphaera prunae DSM-10039T.</title>
        <authorList>
            <person name="Counts J.A."/>
            <person name="Kelly R.M."/>
        </authorList>
    </citation>
    <scope>NUCLEOTIDE SEQUENCE [LARGE SCALE GENOMIC DNA]</scope>
    <source>
        <strain evidence="3">HO1-1</strain>
    </source>
</reference>
<keyword evidence="3" id="KW-1185">Reference proteome</keyword>
<reference evidence="2 3" key="1">
    <citation type="submission" date="2018-05" db="EMBL/GenBank/DDBJ databases">
        <title>Complete Genome Sequences of Extremely Thermoacidophilic, Metal-Mobilizing Type-Strain Members of the Archaeal Family Sulfolobaceae: Acidianus brierleyi DSM-1651T, Acidianus sulfidivorans DSM-18786T, Metallosphaera hakonensis DSM-7519T, and Metallosphaera prunae DSM-10039T.</title>
        <authorList>
            <person name="Counts J.A."/>
            <person name="Kelly R.M."/>
        </authorList>
    </citation>
    <scope>NUCLEOTIDE SEQUENCE [LARGE SCALE GENOMIC DNA]</scope>
    <source>
        <strain evidence="2 3">HO1-1</strain>
    </source>
</reference>
<dbReference type="Pfam" id="PF02371">
    <property type="entry name" value="Transposase_20"/>
    <property type="match status" value="1"/>
</dbReference>
<name>A0A2U9IRN2_9CREN</name>
<dbReference type="GO" id="GO:0003677">
    <property type="term" value="F:DNA binding"/>
    <property type="evidence" value="ECO:0007669"/>
    <property type="project" value="InterPro"/>
</dbReference>
<dbReference type="RefSeq" id="WP_054837576.1">
    <property type="nucleotide sequence ID" value="NZ_BBBA01000100.1"/>
</dbReference>
<feature type="domain" description="Transposase IS116/IS110/IS902 C-terminal" evidence="1">
    <location>
        <begin position="235"/>
        <end position="318"/>
    </location>
</feature>
<dbReference type="OrthoDB" id="35972at2157"/>
<organism evidence="2 3">
    <name type="scientific">Metallosphaera hakonensis JCM 8857 = DSM 7519</name>
    <dbReference type="NCBI Taxonomy" id="1293036"/>
    <lineage>
        <taxon>Archaea</taxon>
        <taxon>Thermoproteota</taxon>
        <taxon>Thermoprotei</taxon>
        <taxon>Sulfolobales</taxon>
        <taxon>Sulfolobaceae</taxon>
        <taxon>Metallosphaera</taxon>
    </lineage>
</organism>
<gene>
    <name evidence="2" type="ORF">DFR87_02295</name>
</gene>
<dbReference type="GO" id="GO:0004803">
    <property type="term" value="F:transposase activity"/>
    <property type="evidence" value="ECO:0007669"/>
    <property type="project" value="InterPro"/>
</dbReference>
<sequence length="355" mass="41535">MVDFTTEAKSSGRGVTYPYRRTEQCDKVHGYRCDVRVGVLGIDVSKESLVTSKGRVRKYRNDREGYERIMEMRPEVVVLEPSGVYSVRPSQYFKERGVKVLQVGPNVLFREKDLRGKKTDFYDKKLEHMVDEAREYVHNPLRESVSLYLFLKDVEVKFRNRLRRALFLVSDDDGVSQERLERFSRGDFSELQLYRLEYTDSVLEEIRALSKVLLEVREELRRVQEKIEGMVPENHVLLTIPGVGKLAAGIILGVVEDIKRFPKPESFVAHCLDPVVERSGKATISKGISRRGDRHLRSLFYFLAQMNYSRNPTLLKFHESHRERLRGKKLYTALARKLARIVWSVWYNNKPYEPR</sequence>
<dbReference type="GeneID" id="36834135"/>
<dbReference type="EMBL" id="CP029287">
    <property type="protein sequence ID" value="AWR98711.1"/>
    <property type="molecule type" value="Genomic_DNA"/>
</dbReference>
<evidence type="ECO:0000313" key="3">
    <source>
        <dbReference type="Proteomes" id="UP000247586"/>
    </source>
</evidence>
<reference evidence="3" key="3">
    <citation type="submission" date="2020-03" db="EMBL/GenBank/DDBJ databases">
        <title>Sequencing and Assembly of Multiple Reported Metal-Biooxidizing Members of the Extremely Thermoacidophilic Archaeal Family Sulfolobaceae.</title>
        <authorList>
            <person name="Counts J.A."/>
            <person name="Kelly R.M."/>
        </authorList>
    </citation>
    <scope>NUCLEOTIDE SEQUENCE [LARGE SCALE GENOMIC DNA]</scope>
    <source>
        <strain evidence="3">HO1-1</strain>
    </source>
</reference>
<dbReference type="AlphaFoldDB" id="A0A2U9IRN2"/>
<dbReference type="STRING" id="1293036.GCA_001315825_03296"/>
<dbReference type="PANTHER" id="PTHR33055">
    <property type="entry name" value="TRANSPOSASE FOR INSERTION SEQUENCE ELEMENT IS1111A"/>
    <property type="match status" value="1"/>
</dbReference>